<dbReference type="EMBL" id="JAVHNS010000004">
    <property type="protein sequence ID" value="KAK6358314.1"/>
    <property type="molecule type" value="Genomic_DNA"/>
</dbReference>
<protein>
    <submittedName>
        <fullName evidence="1">Uncharacterized protein</fullName>
    </submittedName>
</protein>
<evidence type="ECO:0000313" key="1">
    <source>
        <dbReference type="EMBL" id="KAK6358314.1"/>
    </source>
</evidence>
<sequence>MVAITWNPANTLNSQPTKKANCEQSVRTWLSTYDTASSITTAVISSAIHTSKTRGPIPADPYNHLTVRCYKQNNHSWTFHIYVEAADGTLSKDQNPHKLANYPNMNF</sequence>
<comment type="caution">
    <text evidence="1">The sequence shown here is derived from an EMBL/GenBank/DDBJ whole genome shotgun (WGS) entry which is preliminary data.</text>
</comment>
<reference evidence="1 2" key="1">
    <citation type="submission" date="2019-10" db="EMBL/GenBank/DDBJ databases">
        <authorList>
            <person name="Palmer J.M."/>
        </authorList>
    </citation>
    <scope>NUCLEOTIDE SEQUENCE [LARGE SCALE GENOMIC DNA]</scope>
    <source>
        <strain evidence="1 2">TWF730</strain>
    </source>
</reference>
<gene>
    <name evidence="1" type="ORF">TWF730_007660</name>
</gene>
<keyword evidence="2" id="KW-1185">Reference proteome</keyword>
<organism evidence="1 2">
    <name type="scientific">Orbilia blumenaviensis</name>
    <dbReference type="NCBI Taxonomy" id="1796055"/>
    <lineage>
        <taxon>Eukaryota</taxon>
        <taxon>Fungi</taxon>
        <taxon>Dikarya</taxon>
        <taxon>Ascomycota</taxon>
        <taxon>Pezizomycotina</taxon>
        <taxon>Orbiliomycetes</taxon>
        <taxon>Orbiliales</taxon>
        <taxon>Orbiliaceae</taxon>
        <taxon>Orbilia</taxon>
    </lineage>
</organism>
<accession>A0AAV9V8Z2</accession>
<dbReference type="AlphaFoldDB" id="A0AAV9V8Z2"/>
<name>A0AAV9V8Z2_9PEZI</name>
<proteinExistence type="predicted"/>
<dbReference type="Proteomes" id="UP001373714">
    <property type="component" value="Unassembled WGS sequence"/>
</dbReference>
<evidence type="ECO:0000313" key="2">
    <source>
        <dbReference type="Proteomes" id="UP001373714"/>
    </source>
</evidence>